<proteinExistence type="predicted"/>
<protein>
    <submittedName>
        <fullName evidence="2">Uncharacterized protein</fullName>
    </submittedName>
</protein>
<comment type="caution">
    <text evidence="2">The sequence shown here is derived from an EMBL/GenBank/DDBJ whole genome shotgun (WGS) entry which is preliminary data.</text>
</comment>
<dbReference type="GO" id="GO:0016788">
    <property type="term" value="F:hydrolase activity, acting on ester bonds"/>
    <property type="evidence" value="ECO:0007669"/>
    <property type="project" value="UniProtKB-ARBA"/>
</dbReference>
<reference evidence="2" key="1">
    <citation type="submission" date="2021-03" db="EMBL/GenBank/DDBJ databases">
        <authorList>
            <person name="Wang G."/>
        </authorList>
    </citation>
    <scope>NUCLEOTIDE SEQUENCE</scope>
    <source>
        <strain evidence="2">KCTC 12899</strain>
    </source>
</reference>
<dbReference type="RefSeq" id="WP_207860165.1">
    <property type="nucleotide sequence ID" value="NZ_JAFREP010000016.1"/>
</dbReference>
<gene>
    <name evidence="2" type="ORF">J3U88_17180</name>
</gene>
<sequence>MKRTLLLLVSLVISTATVWAQVGRIAHVTSASGGFQTDLNLANLGNASLQVALTAYDVNGNFVTTVTPSLAAGATLFQDSQSLFGSDQVGYVTYTPQADLSISAVYRLAADSNATPAHVPADQTTSTGWRIYPGNPSQAWDGFAVVNTGSATTDVRVRQFDAAGSMLTETTAVSGLAANAKGLYVIGDAFTPRADSWFEISADQPLAMTALRGNFSATLLWQNAAEAVTPRTVNPTACNPENSVQLGAFFIGHSLVGWDFPFILEEMAKDAGHQHTQNLSFIIGAPLKWIWDRGDEAHGSNFNVELPSGNYDHLVITEALPITNHISDAVIYAPLYYGRVLEGNPNATLYIYQTWPDLFVNDWVGQIESERVYWEQIADAAGAAHPNAATPLIVPAGPALVELRRRIEAGLVPGITEIRGTIFIDDIHMTLLGNYFIAMVQYATLYKRCPSTMKTDFSGPFGEPDWLVVDPAVRAVFEEVAWQVVSSDPRSGVR</sequence>
<organism evidence="2 3">
    <name type="scientific">Acanthopleuribacter pedis</name>
    <dbReference type="NCBI Taxonomy" id="442870"/>
    <lineage>
        <taxon>Bacteria</taxon>
        <taxon>Pseudomonadati</taxon>
        <taxon>Acidobacteriota</taxon>
        <taxon>Holophagae</taxon>
        <taxon>Acanthopleuribacterales</taxon>
        <taxon>Acanthopleuribacteraceae</taxon>
        <taxon>Acanthopleuribacter</taxon>
    </lineage>
</organism>
<evidence type="ECO:0000313" key="3">
    <source>
        <dbReference type="Proteomes" id="UP000664417"/>
    </source>
</evidence>
<accession>A0A8J7U6B9</accession>
<keyword evidence="1" id="KW-0732">Signal</keyword>
<name>A0A8J7U6B9_9BACT</name>
<dbReference type="EMBL" id="JAFREP010000016">
    <property type="protein sequence ID" value="MBO1320211.1"/>
    <property type="molecule type" value="Genomic_DNA"/>
</dbReference>
<feature type="chain" id="PRO_5035187643" evidence="1">
    <location>
        <begin position="21"/>
        <end position="494"/>
    </location>
</feature>
<dbReference type="InterPro" id="IPR036514">
    <property type="entry name" value="SGNH_hydro_sf"/>
</dbReference>
<evidence type="ECO:0000313" key="2">
    <source>
        <dbReference type="EMBL" id="MBO1320211.1"/>
    </source>
</evidence>
<feature type="signal peptide" evidence="1">
    <location>
        <begin position="1"/>
        <end position="20"/>
    </location>
</feature>
<dbReference type="Gene3D" id="3.40.50.1110">
    <property type="entry name" value="SGNH hydrolase"/>
    <property type="match status" value="1"/>
</dbReference>
<keyword evidence="3" id="KW-1185">Reference proteome</keyword>
<evidence type="ECO:0000256" key="1">
    <source>
        <dbReference type="SAM" id="SignalP"/>
    </source>
</evidence>
<dbReference type="AlphaFoldDB" id="A0A8J7U6B9"/>
<dbReference type="Proteomes" id="UP000664417">
    <property type="component" value="Unassembled WGS sequence"/>
</dbReference>